<protein>
    <submittedName>
        <fullName evidence="1">Uncharacterized protein</fullName>
    </submittedName>
</protein>
<comment type="caution">
    <text evidence="1">The sequence shown here is derived from an EMBL/GenBank/DDBJ whole genome shotgun (WGS) entry which is preliminary data.</text>
</comment>
<dbReference type="SUPFAM" id="SSF48371">
    <property type="entry name" value="ARM repeat"/>
    <property type="match status" value="1"/>
</dbReference>
<organism evidence="1 2">
    <name type="scientific">Armillaria luteobubalina</name>
    <dbReference type="NCBI Taxonomy" id="153913"/>
    <lineage>
        <taxon>Eukaryota</taxon>
        <taxon>Fungi</taxon>
        <taxon>Dikarya</taxon>
        <taxon>Basidiomycota</taxon>
        <taxon>Agaricomycotina</taxon>
        <taxon>Agaricomycetes</taxon>
        <taxon>Agaricomycetidae</taxon>
        <taxon>Agaricales</taxon>
        <taxon>Marasmiineae</taxon>
        <taxon>Physalacriaceae</taxon>
        <taxon>Armillaria</taxon>
    </lineage>
</organism>
<evidence type="ECO:0000313" key="1">
    <source>
        <dbReference type="EMBL" id="KAK0488040.1"/>
    </source>
</evidence>
<keyword evidence="2" id="KW-1185">Reference proteome</keyword>
<dbReference type="Proteomes" id="UP001175228">
    <property type="component" value="Unassembled WGS sequence"/>
</dbReference>
<sequence length="206" mass="23589">MKYPHSRLKAVAFLKSIARRTEIYPIMHNIHLLEQIIELGDSDDDDDVLFAVRTALEDFVQRDGAFADLLLKPNAFAILTNNIDWDVAHTFHEGHNLKKNIKAQEPGIRCIQRLITIDGARMMLFDKKIVDNLLNILAAFRDEPESGERLRLYSPKYDVLLVETFSELVKFDDSRKRIHDNKVLLKKLRRFITVPAPGSSPLAASP</sequence>
<dbReference type="EMBL" id="JAUEPU010000042">
    <property type="protein sequence ID" value="KAK0488040.1"/>
    <property type="molecule type" value="Genomic_DNA"/>
</dbReference>
<gene>
    <name evidence="1" type="ORF">EDD18DRAFT_1466503</name>
</gene>
<name>A0AA39UQ54_9AGAR</name>
<evidence type="ECO:0000313" key="2">
    <source>
        <dbReference type="Proteomes" id="UP001175228"/>
    </source>
</evidence>
<reference evidence="1" key="1">
    <citation type="submission" date="2023-06" db="EMBL/GenBank/DDBJ databases">
        <authorList>
            <consortium name="Lawrence Berkeley National Laboratory"/>
            <person name="Ahrendt S."/>
            <person name="Sahu N."/>
            <person name="Indic B."/>
            <person name="Wong-Bajracharya J."/>
            <person name="Merenyi Z."/>
            <person name="Ke H.-M."/>
            <person name="Monk M."/>
            <person name="Kocsube S."/>
            <person name="Drula E."/>
            <person name="Lipzen A."/>
            <person name="Balint B."/>
            <person name="Henrissat B."/>
            <person name="Andreopoulos B."/>
            <person name="Martin F.M."/>
            <person name="Harder C.B."/>
            <person name="Rigling D."/>
            <person name="Ford K.L."/>
            <person name="Foster G.D."/>
            <person name="Pangilinan J."/>
            <person name="Papanicolaou A."/>
            <person name="Barry K."/>
            <person name="LaButti K."/>
            <person name="Viragh M."/>
            <person name="Koriabine M."/>
            <person name="Yan M."/>
            <person name="Riley R."/>
            <person name="Champramary S."/>
            <person name="Plett K.L."/>
            <person name="Tsai I.J."/>
            <person name="Slot J."/>
            <person name="Sipos G."/>
            <person name="Plett J."/>
            <person name="Nagy L.G."/>
            <person name="Grigoriev I.V."/>
        </authorList>
    </citation>
    <scope>NUCLEOTIDE SEQUENCE</scope>
    <source>
        <strain evidence="1">HWK02</strain>
    </source>
</reference>
<proteinExistence type="predicted"/>
<dbReference type="AlphaFoldDB" id="A0AA39UQ54"/>
<dbReference type="InterPro" id="IPR016024">
    <property type="entry name" value="ARM-type_fold"/>
</dbReference>
<accession>A0AA39UQ54</accession>